<dbReference type="FunFam" id="1.20.1560.10:FF:000010">
    <property type="entry name" value="Multidrug resistance-associated ABC transporter"/>
    <property type="match status" value="1"/>
</dbReference>
<feature type="domain" description="ABC transmembrane type-1" evidence="13">
    <location>
        <begin position="462"/>
        <end position="746"/>
    </location>
</feature>
<feature type="transmembrane region" description="Helical" evidence="11">
    <location>
        <begin position="90"/>
        <end position="114"/>
    </location>
</feature>
<dbReference type="Pfam" id="PF00664">
    <property type="entry name" value="ABC_membrane"/>
    <property type="match status" value="2"/>
</dbReference>
<evidence type="ECO:0000259" key="12">
    <source>
        <dbReference type="PROSITE" id="PS50893"/>
    </source>
</evidence>
<dbReference type="CDD" id="cd03250">
    <property type="entry name" value="ABCC_MRP_domain1"/>
    <property type="match status" value="1"/>
</dbReference>
<dbReference type="InterPro" id="IPR003439">
    <property type="entry name" value="ABC_transporter-like_ATP-bd"/>
</dbReference>
<dbReference type="GeneID" id="111254086"/>
<feature type="transmembrane region" description="Helical" evidence="11">
    <location>
        <begin position="594"/>
        <end position="618"/>
    </location>
</feature>
<keyword evidence="7" id="KW-0067">ATP-binding</keyword>
<keyword evidence="15" id="KW-1185">Reference proteome</keyword>
<sequence length="1003" mass="112338">MLTLKDERFRVMNELISGMRILKLYGWELGFEDIINQIRVKEIQMIRRTQAAMVALIVEFKLAPFLMSVAAFYCYVLINPTHILTARTAFVGISVISDLGMAFALVPQIFSGVFQSLVSVGRMNSFLNSDEIDPYINREPDKLASSDLCLSIKNGYFAWVKSSAEEDQKTNLTAADGDQKKPIHKKRFVLRNINISVKKGHLLIIIGPVGSGKSTLLYALLGQLIKLNGEVTVIGKVAYVPQQAWILNASIRKNILFTKPFKNKKYEEVLKACALTYDLNVLPAGDETEIGEKGINLSGGQKQRISIARACYASADVYFFDDPLSAVDVHVGSHLFKHVIGHKGLLADRTRILVTHNVSYLPYADRVIVLKDGMVAEQGTYNELVRESQVFAELVNQLKAQQDKESPGQTRKKADENQDKVKNTDKFKQNAQLIEDEDMRLGAVDWHVYAAYLDAIGYKWPIMILFFSLMSVWFSIKARDWLSVWSGDVPGSDGKISETMRDYRILIYCVLGFGNAVALMLSLTARNYASIEAAALIHMNVLYCILRAPVSFFETTPTGRIVNRFSRDIAIVDVIAAETLHMWMFAVFQLCGTLLAITIEIPIFFAAAAPLSILYYGFQMLYLSLSRQLQRLISVTFSPIFSHFTETFAGISVIRAFEVKDFFVKESCRKLDASIQCSYADLAAERWLTVRLEICGSLILLFASLVMVYYHEQFQGHGEKVGLILTYSLSVTMMLNSIIRTNSQMEISLVSVERLLEYINLPSEAPWKTLQQDIPAEWPEHGGIAFENYSTRYREGLPLVLKSISIVINPGEKVGIVGRTGTGKSSLALALFRVLEAAKGRIVIDNIDIGLIGLHDLRHRLTIIPQDPVLFRGSLRLNLDPLRSFNDKELWRALELAHSKEFVGKLTASDGSKGLSYLVTEGGANLSMGQRQLLCLARALLRKSRILVMDEATAAVDQATDKLIQETIRKEFKHCTVLTIAHRLNTILDYDSKVSAAMGKSEC</sequence>
<organism evidence="14 15">
    <name type="scientific">Varroa destructor</name>
    <name type="common">Honeybee mite</name>
    <dbReference type="NCBI Taxonomy" id="109461"/>
    <lineage>
        <taxon>Eukaryota</taxon>
        <taxon>Metazoa</taxon>
        <taxon>Ecdysozoa</taxon>
        <taxon>Arthropoda</taxon>
        <taxon>Chelicerata</taxon>
        <taxon>Arachnida</taxon>
        <taxon>Acari</taxon>
        <taxon>Parasitiformes</taxon>
        <taxon>Mesostigmata</taxon>
        <taxon>Gamasina</taxon>
        <taxon>Dermanyssoidea</taxon>
        <taxon>Varroidae</taxon>
        <taxon>Varroa</taxon>
    </lineage>
</organism>
<reference evidence="14" key="1">
    <citation type="submission" date="2021-01" db="UniProtKB">
        <authorList>
            <consortium name="EnsemblMetazoa"/>
        </authorList>
    </citation>
    <scope>IDENTIFICATION</scope>
</reference>
<dbReference type="PANTHER" id="PTHR24223:SF443">
    <property type="entry name" value="MULTIDRUG-RESISTANCE LIKE PROTEIN 1, ISOFORM I"/>
    <property type="match status" value="1"/>
</dbReference>
<feature type="transmembrane region" description="Helical" evidence="11">
    <location>
        <begin position="529"/>
        <end position="548"/>
    </location>
</feature>
<keyword evidence="6" id="KW-0547">Nucleotide-binding</keyword>
<dbReference type="KEGG" id="vde:111254086"/>
<dbReference type="GO" id="GO:0005774">
    <property type="term" value="C:vacuolar membrane"/>
    <property type="evidence" value="ECO:0007669"/>
    <property type="project" value="UniProtKB-SubCell"/>
</dbReference>
<dbReference type="InterPro" id="IPR027417">
    <property type="entry name" value="P-loop_NTPase"/>
</dbReference>
<evidence type="ECO:0000256" key="5">
    <source>
        <dbReference type="ARBA" id="ARBA00022737"/>
    </source>
</evidence>
<evidence type="ECO:0000256" key="1">
    <source>
        <dbReference type="ARBA" id="ARBA00004128"/>
    </source>
</evidence>
<keyword evidence="4 11" id="KW-0812">Transmembrane</keyword>
<name>A0A7M7L4T8_VARDE</name>
<feature type="domain" description="ABC transporter" evidence="12">
    <location>
        <begin position="784"/>
        <end position="1001"/>
    </location>
</feature>
<dbReference type="OMA" id="CINHLVA"/>
<dbReference type="InterPro" id="IPR036640">
    <property type="entry name" value="ABC1_TM_sf"/>
</dbReference>
<dbReference type="GO" id="GO:0140359">
    <property type="term" value="F:ABC-type transporter activity"/>
    <property type="evidence" value="ECO:0007669"/>
    <property type="project" value="InterPro"/>
</dbReference>
<dbReference type="InterPro" id="IPR003593">
    <property type="entry name" value="AAA+_ATPase"/>
</dbReference>
<feature type="region of interest" description="Disordered" evidence="10">
    <location>
        <begin position="402"/>
        <end position="422"/>
    </location>
</feature>
<dbReference type="PROSITE" id="PS50929">
    <property type="entry name" value="ABC_TM1F"/>
    <property type="match status" value="2"/>
</dbReference>
<dbReference type="CDD" id="cd18603">
    <property type="entry name" value="ABC_6TM_MRP1_2_3_6_D2_like"/>
    <property type="match status" value="1"/>
</dbReference>
<feature type="transmembrane region" description="Helical" evidence="11">
    <location>
        <begin position="458"/>
        <end position="476"/>
    </location>
</feature>
<proteinExistence type="inferred from homology"/>
<dbReference type="Proteomes" id="UP000594260">
    <property type="component" value="Unplaced"/>
</dbReference>
<keyword evidence="3" id="KW-0813">Transport</keyword>
<evidence type="ECO:0008006" key="16">
    <source>
        <dbReference type="Google" id="ProtNLM"/>
    </source>
</evidence>
<feature type="transmembrane region" description="Helical" evidence="11">
    <location>
        <begin position="692"/>
        <end position="710"/>
    </location>
</feature>
<keyword evidence="8 11" id="KW-1133">Transmembrane helix</keyword>
<dbReference type="Gene3D" id="3.40.50.300">
    <property type="entry name" value="P-loop containing nucleotide triphosphate hydrolases"/>
    <property type="match status" value="2"/>
</dbReference>
<evidence type="ECO:0000256" key="7">
    <source>
        <dbReference type="ARBA" id="ARBA00022840"/>
    </source>
</evidence>
<dbReference type="GO" id="GO:0016887">
    <property type="term" value="F:ATP hydrolysis activity"/>
    <property type="evidence" value="ECO:0007669"/>
    <property type="project" value="InterPro"/>
</dbReference>
<dbReference type="SUPFAM" id="SSF52540">
    <property type="entry name" value="P-loop containing nucleoside triphosphate hydrolases"/>
    <property type="match status" value="2"/>
</dbReference>
<dbReference type="RefSeq" id="XP_022670318.1">
    <property type="nucleotide sequence ID" value="XM_022814583.1"/>
</dbReference>
<dbReference type="Pfam" id="PF00005">
    <property type="entry name" value="ABC_tran"/>
    <property type="match status" value="2"/>
</dbReference>
<dbReference type="Gene3D" id="1.20.1560.10">
    <property type="entry name" value="ABC transporter type 1, transmembrane domain"/>
    <property type="match status" value="2"/>
</dbReference>
<accession>A0A7M7L4T8</accession>
<feature type="transmembrane region" description="Helical" evidence="11">
    <location>
        <begin position="51"/>
        <end position="78"/>
    </location>
</feature>
<evidence type="ECO:0000256" key="6">
    <source>
        <dbReference type="ARBA" id="ARBA00022741"/>
    </source>
</evidence>
<evidence type="ECO:0000256" key="8">
    <source>
        <dbReference type="ARBA" id="ARBA00022989"/>
    </source>
</evidence>
<dbReference type="GO" id="GO:0005524">
    <property type="term" value="F:ATP binding"/>
    <property type="evidence" value="ECO:0007669"/>
    <property type="project" value="UniProtKB-KW"/>
</dbReference>
<comment type="subcellular location">
    <subcellularLocation>
        <location evidence="1">Vacuole membrane</location>
        <topology evidence="1">Multi-pass membrane protein</topology>
    </subcellularLocation>
</comment>
<evidence type="ECO:0000259" key="13">
    <source>
        <dbReference type="PROSITE" id="PS50929"/>
    </source>
</evidence>
<dbReference type="AlphaFoldDB" id="A0A7M7L4T8"/>
<keyword evidence="9 11" id="KW-0472">Membrane</keyword>
<dbReference type="SMART" id="SM00382">
    <property type="entry name" value="AAA"/>
    <property type="match status" value="2"/>
</dbReference>
<evidence type="ECO:0000256" key="3">
    <source>
        <dbReference type="ARBA" id="ARBA00022448"/>
    </source>
</evidence>
<feature type="transmembrane region" description="Helical" evidence="11">
    <location>
        <begin position="505"/>
        <end position="523"/>
    </location>
</feature>
<dbReference type="FunFam" id="3.40.50.300:FF:000997">
    <property type="entry name" value="Multidrug resistance-associated protein 1"/>
    <property type="match status" value="1"/>
</dbReference>
<dbReference type="FunFam" id="3.40.50.300:FF:000074">
    <property type="entry name" value="Multidrug resistance-associated protein 5 isoform 1"/>
    <property type="match status" value="1"/>
</dbReference>
<keyword evidence="5" id="KW-0677">Repeat</keyword>
<protein>
    <recommendedName>
        <fullName evidence="16">Multidrug resistance-associated protein 1</fullName>
    </recommendedName>
</protein>
<feature type="domain" description="ABC transporter" evidence="12">
    <location>
        <begin position="167"/>
        <end position="397"/>
    </location>
</feature>
<evidence type="ECO:0000313" key="15">
    <source>
        <dbReference type="Proteomes" id="UP000594260"/>
    </source>
</evidence>
<feature type="transmembrane region" description="Helical" evidence="11">
    <location>
        <begin position="722"/>
        <end position="739"/>
    </location>
</feature>
<dbReference type="EnsemblMetazoa" id="XM_022814583">
    <property type="protein sequence ID" value="XP_022670318"/>
    <property type="gene ID" value="LOC111254086"/>
</dbReference>
<evidence type="ECO:0000256" key="10">
    <source>
        <dbReference type="SAM" id="MobiDB-lite"/>
    </source>
</evidence>
<dbReference type="InterPro" id="IPR011527">
    <property type="entry name" value="ABC1_TM_dom"/>
</dbReference>
<dbReference type="SUPFAM" id="SSF90123">
    <property type="entry name" value="ABC transporter transmembrane region"/>
    <property type="match status" value="2"/>
</dbReference>
<evidence type="ECO:0000256" key="4">
    <source>
        <dbReference type="ARBA" id="ARBA00022692"/>
    </source>
</evidence>
<evidence type="ECO:0000256" key="9">
    <source>
        <dbReference type="ARBA" id="ARBA00023136"/>
    </source>
</evidence>
<dbReference type="InParanoid" id="A0A7M7L4T8"/>
<dbReference type="CDD" id="cd03244">
    <property type="entry name" value="ABCC_MRP_domain2"/>
    <property type="match status" value="1"/>
</dbReference>
<dbReference type="OrthoDB" id="6412548at2759"/>
<dbReference type="PANTHER" id="PTHR24223">
    <property type="entry name" value="ATP-BINDING CASSETTE SUB-FAMILY C"/>
    <property type="match status" value="1"/>
</dbReference>
<comment type="similarity">
    <text evidence="2">Belongs to the ABC transporter superfamily. ABCC family. Conjugate transporter (TC 3.A.1.208) subfamily.</text>
</comment>
<feature type="domain" description="ABC transmembrane type-1" evidence="13">
    <location>
        <begin position="1"/>
        <end position="115"/>
    </location>
</feature>
<evidence type="ECO:0000256" key="2">
    <source>
        <dbReference type="ARBA" id="ARBA00009726"/>
    </source>
</evidence>
<dbReference type="InterPro" id="IPR050173">
    <property type="entry name" value="ABC_transporter_C-like"/>
</dbReference>
<evidence type="ECO:0000313" key="14">
    <source>
        <dbReference type="EnsemblMetazoa" id="XP_022670318"/>
    </source>
</evidence>
<feature type="transmembrane region" description="Helical" evidence="11">
    <location>
        <begin position="569"/>
        <end position="588"/>
    </location>
</feature>
<dbReference type="PROSITE" id="PS50893">
    <property type="entry name" value="ABC_TRANSPORTER_2"/>
    <property type="match status" value="2"/>
</dbReference>
<evidence type="ECO:0000256" key="11">
    <source>
        <dbReference type="SAM" id="Phobius"/>
    </source>
</evidence>